<evidence type="ECO:0000313" key="2">
    <source>
        <dbReference type="EMBL" id="SHN61268.1"/>
    </source>
</evidence>
<dbReference type="OrthoDB" id="5878625at2"/>
<dbReference type="InterPro" id="IPR048844">
    <property type="entry name" value="LpdD_chaperone-like"/>
</dbReference>
<dbReference type="AlphaFoldDB" id="A0A1M7SS72"/>
<accession>A0A1M7SS72</accession>
<dbReference type="RefSeq" id="WP_072696887.1">
    <property type="nucleotide sequence ID" value="NZ_FRDI01000004.1"/>
</dbReference>
<gene>
    <name evidence="2" type="ORF">SAMN02745728_01207</name>
</gene>
<sequence>MIDLSLTKDKITLRLVAHFLGDDLNISLFGGDKPHIGAVALAQAYPSRSQVGESSSTCSVLTVLGHKEDELAKSLAEYISKALNITVCVACGIHLNTFKPEHINIIKQIVDELILELLEEIKNKPRS</sequence>
<feature type="domain" description="Prenylated flavin chaperone LpdD-like" evidence="1">
    <location>
        <begin position="8"/>
        <end position="122"/>
    </location>
</feature>
<organism evidence="2 3">
    <name type="scientific">Desulfovibrio litoralis DSM 11393</name>
    <dbReference type="NCBI Taxonomy" id="1121455"/>
    <lineage>
        <taxon>Bacteria</taxon>
        <taxon>Pseudomonadati</taxon>
        <taxon>Thermodesulfobacteriota</taxon>
        <taxon>Desulfovibrionia</taxon>
        <taxon>Desulfovibrionales</taxon>
        <taxon>Desulfovibrionaceae</taxon>
        <taxon>Desulfovibrio</taxon>
    </lineage>
</organism>
<proteinExistence type="predicted"/>
<evidence type="ECO:0000313" key="3">
    <source>
        <dbReference type="Proteomes" id="UP000186469"/>
    </source>
</evidence>
<dbReference type="Pfam" id="PF21758">
    <property type="entry name" value="PAC_bac"/>
    <property type="match status" value="1"/>
</dbReference>
<dbReference type="STRING" id="1121455.SAMN02745728_01207"/>
<dbReference type="Proteomes" id="UP000186469">
    <property type="component" value="Unassembled WGS sequence"/>
</dbReference>
<name>A0A1M7SS72_9BACT</name>
<evidence type="ECO:0000259" key="1">
    <source>
        <dbReference type="Pfam" id="PF21758"/>
    </source>
</evidence>
<dbReference type="EMBL" id="FRDI01000004">
    <property type="protein sequence ID" value="SHN61268.1"/>
    <property type="molecule type" value="Genomic_DNA"/>
</dbReference>
<reference evidence="2 3" key="1">
    <citation type="submission" date="2016-12" db="EMBL/GenBank/DDBJ databases">
        <authorList>
            <person name="Song W.-J."/>
            <person name="Kurnit D.M."/>
        </authorList>
    </citation>
    <scope>NUCLEOTIDE SEQUENCE [LARGE SCALE GENOMIC DNA]</scope>
    <source>
        <strain evidence="2 3">DSM 11393</strain>
    </source>
</reference>
<protein>
    <recommendedName>
        <fullName evidence="1">Prenylated flavin chaperone LpdD-like domain-containing protein</fullName>
    </recommendedName>
</protein>
<keyword evidence="3" id="KW-1185">Reference proteome</keyword>